<comment type="catalytic activity">
    <reaction evidence="4 5">
        <text>[protein]-L-glutamate 5-O-methyl ester + H2O = L-glutamyl-[protein] + methanol + H(+)</text>
        <dbReference type="Rhea" id="RHEA:23236"/>
        <dbReference type="Rhea" id="RHEA-COMP:10208"/>
        <dbReference type="Rhea" id="RHEA-COMP:10311"/>
        <dbReference type="ChEBI" id="CHEBI:15377"/>
        <dbReference type="ChEBI" id="CHEBI:15378"/>
        <dbReference type="ChEBI" id="CHEBI:17790"/>
        <dbReference type="ChEBI" id="CHEBI:29973"/>
        <dbReference type="ChEBI" id="CHEBI:82795"/>
        <dbReference type="EC" id="3.1.1.61"/>
    </reaction>
</comment>
<dbReference type="PANTHER" id="PTHR42872">
    <property type="entry name" value="PROTEIN-GLUTAMATE METHYLESTERASE/PROTEIN-GLUTAMINE GLUTAMINASE"/>
    <property type="match status" value="1"/>
</dbReference>
<feature type="active site" evidence="5 6">
    <location>
        <position position="283"/>
    </location>
</feature>
<feature type="active site" evidence="5 6">
    <location>
        <position position="190"/>
    </location>
</feature>
<accession>A0A3S0XYH4</accession>
<evidence type="ECO:0000256" key="6">
    <source>
        <dbReference type="PROSITE-ProRule" id="PRU00050"/>
    </source>
</evidence>
<dbReference type="Gene3D" id="3.40.50.2300">
    <property type="match status" value="1"/>
</dbReference>
<keyword evidence="11" id="KW-1185">Reference proteome</keyword>
<keyword evidence="3 5" id="KW-0378">Hydrolase</keyword>
<dbReference type="InterPro" id="IPR011006">
    <property type="entry name" value="CheY-like_superfamily"/>
</dbReference>
<dbReference type="InterPro" id="IPR008248">
    <property type="entry name" value="CheB-like"/>
</dbReference>
<feature type="modified residue" description="4-aspartylphosphate" evidence="5 7">
    <location>
        <position position="53"/>
    </location>
</feature>
<dbReference type="NCBIfam" id="NF009206">
    <property type="entry name" value="PRK12555.1"/>
    <property type="match status" value="1"/>
</dbReference>
<feature type="domain" description="Response regulatory" evidence="8">
    <location>
        <begin position="2"/>
        <end position="119"/>
    </location>
</feature>
<dbReference type="SUPFAM" id="SSF52172">
    <property type="entry name" value="CheY-like"/>
    <property type="match status" value="1"/>
</dbReference>
<dbReference type="GO" id="GO:0006935">
    <property type="term" value="P:chemotaxis"/>
    <property type="evidence" value="ECO:0007669"/>
    <property type="project" value="UniProtKB-UniRule"/>
</dbReference>
<dbReference type="Pfam" id="PF01339">
    <property type="entry name" value="CheB_methylest"/>
    <property type="match status" value="1"/>
</dbReference>
<name>A0A3S0XYH4_CHLFR</name>
<dbReference type="CDD" id="cd16432">
    <property type="entry name" value="CheB_Rec"/>
    <property type="match status" value="1"/>
</dbReference>
<dbReference type="AlphaFoldDB" id="A0A3S0XYH4"/>
<dbReference type="Gene3D" id="3.40.50.180">
    <property type="entry name" value="Methylesterase CheB, C-terminal domain"/>
    <property type="match status" value="1"/>
</dbReference>
<evidence type="ECO:0000256" key="5">
    <source>
        <dbReference type="HAMAP-Rule" id="MF_00099"/>
    </source>
</evidence>
<evidence type="ECO:0000256" key="7">
    <source>
        <dbReference type="PROSITE-ProRule" id="PRU00169"/>
    </source>
</evidence>
<dbReference type="SUPFAM" id="SSF52738">
    <property type="entry name" value="Methylesterase CheB, C-terminal domain"/>
    <property type="match status" value="1"/>
</dbReference>
<dbReference type="CDD" id="cd17541">
    <property type="entry name" value="REC_CheB-like"/>
    <property type="match status" value="1"/>
</dbReference>
<proteinExistence type="inferred from homology"/>
<evidence type="ECO:0000259" key="9">
    <source>
        <dbReference type="PROSITE" id="PS50122"/>
    </source>
</evidence>
<dbReference type="STRING" id="211165.GCA_000317285_02461"/>
<evidence type="ECO:0000256" key="3">
    <source>
        <dbReference type="ARBA" id="ARBA00022801"/>
    </source>
</evidence>
<dbReference type="HAMAP" id="MF_00099">
    <property type="entry name" value="CheB_chemtxs"/>
    <property type="match status" value="1"/>
</dbReference>
<evidence type="ECO:0000256" key="2">
    <source>
        <dbReference type="ARBA" id="ARBA00022500"/>
    </source>
</evidence>
<dbReference type="OrthoDB" id="9793421at2"/>
<dbReference type="NCBIfam" id="NF001965">
    <property type="entry name" value="PRK00742.1"/>
    <property type="match status" value="1"/>
</dbReference>
<reference evidence="10 11" key="1">
    <citation type="journal article" date="2019" name="Genome Biol. Evol.">
        <title>Day and night: Metabolic profiles and evolutionary relationships of six axenic non-marine cyanobacteria.</title>
        <authorList>
            <person name="Will S.E."/>
            <person name="Henke P."/>
            <person name="Boedeker C."/>
            <person name="Huang S."/>
            <person name="Brinkmann H."/>
            <person name="Rohde M."/>
            <person name="Jarek M."/>
            <person name="Friedl T."/>
            <person name="Seufert S."/>
            <person name="Schumacher M."/>
            <person name="Overmann J."/>
            <person name="Neumann-Schaal M."/>
            <person name="Petersen J."/>
        </authorList>
    </citation>
    <scope>NUCLEOTIDE SEQUENCE [LARGE SCALE GENOMIC DNA]</scope>
    <source>
        <strain evidence="10 11">PCC 6912</strain>
    </source>
</reference>
<dbReference type="SMART" id="SM00448">
    <property type="entry name" value="REC"/>
    <property type="match status" value="1"/>
</dbReference>
<comment type="similarity">
    <text evidence="5">Belongs to the CheB family.</text>
</comment>
<dbReference type="PROSITE" id="PS50110">
    <property type="entry name" value="RESPONSE_REGULATORY"/>
    <property type="match status" value="1"/>
</dbReference>
<dbReference type="InterPro" id="IPR035909">
    <property type="entry name" value="CheB_C"/>
</dbReference>
<dbReference type="Pfam" id="PF00072">
    <property type="entry name" value="Response_reg"/>
    <property type="match status" value="1"/>
</dbReference>
<dbReference type="PIRSF" id="PIRSF000876">
    <property type="entry name" value="RR_chemtxs_CheB"/>
    <property type="match status" value="1"/>
</dbReference>
<comment type="caution">
    <text evidence="10">The sequence shown here is derived from an EMBL/GenBank/DDBJ whole genome shotgun (WGS) entry which is preliminary data.</text>
</comment>
<dbReference type="EC" id="3.1.1.61" evidence="5"/>
<dbReference type="InterPro" id="IPR000673">
    <property type="entry name" value="Sig_transdc_resp-reg_Me-estase"/>
</dbReference>
<feature type="domain" description="CheB-type methylesterase" evidence="9">
    <location>
        <begin position="152"/>
        <end position="341"/>
    </location>
</feature>
<comment type="PTM">
    <text evidence="5">Phosphorylated by CheA. Phosphorylation of the N-terminal regulatory domain activates the methylesterase activity.</text>
</comment>
<comment type="function">
    <text evidence="5">Involved in chemotaxis. Part of a chemotaxis signal transduction system that modulates chemotaxis in response to various stimuli. Catalyzes the demethylation of specific methylglutamate residues introduced into the chemoreceptors (methyl-accepting chemotaxis proteins or MCP) by CheR. Also mediates the irreversible deamidation of specific glutamine residues to glutamic acid.</text>
</comment>
<gene>
    <name evidence="10" type="primary">cheB3</name>
    <name evidence="5" type="synonym">cheB</name>
    <name evidence="10" type="ORF">PCC6912_28920</name>
</gene>
<dbReference type="PANTHER" id="PTHR42872:SF6">
    <property type="entry name" value="PROTEIN-GLUTAMATE METHYLESTERASE_PROTEIN-GLUTAMINE GLUTAMINASE"/>
    <property type="match status" value="1"/>
</dbReference>
<keyword evidence="2 5" id="KW-0145">Chemotaxis</keyword>
<sequence length="341" mass="36853">MRIAIVNDTPIAVETMRRIVKKEPNYKLAWVAYDGMEAVGKCAADTPDLILMDVLMPSMDGVEATKRIMSQSPCAILMVTASINRYAAQVFEAIGYGALDAINTPVWSHDSSPENNYGLLQKIATIARLIGKSSRQQFISSVPSKPSRNLKQLPPLIVIGASTGGPKALTTILSQFSQQNFHAAIAIVQHLDAQFAPSFASWLNEQTSLSVELASVGCMPEPGKVLVAGTNHHLVMRSNLTLGYSQEPVDCFYRPSVDVFFTSVARHWTNKGIGVLLTGMGGDGARGLNLLRQAGWHTIAQDEKTCVVYGMPKAAVDLGAAIEVLPVEAIACSCIKYLPMY</sequence>
<evidence type="ECO:0000259" key="8">
    <source>
        <dbReference type="PROSITE" id="PS50110"/>
    </source>
</evidence>
<evidence type="ECO:0000313" key="10">
    <source>
        <dbReference type="EMBL" id="RUR80870.1"/>
    </source>
</evidence>
<protein>
    <recommendedName>
        <fullName evidence="5">Protein-glutamate methylesterase/protein-glutamine glutaminase</fullName>
        <ecNumber evidence="5">3.1.1.61</ecNumber>
        <ecNumber evidence="5">3.5.1.44</ecNumber>
    </recommendedName>
</protein>
<dbReference type="Proteomes" id="UP000268857">
    <property type="component" value="Unassembled WGS sequence"/>
</dbReference>
<comment type="subcellular location">
    <subcellularLocation>
        <location evidence="5">Cytoplasm</location>
    </subcellularLocation>
</comment>
<evidence type="ECO:0000256" key="1">
    <source>
        <dbReference type="ARBA" id="ARBA00022490"/>
    </source>
</evidence>
<dbReference type="GO" id="GO:0050568">
    <property type="term" value="F:protein-glutamine glutaminase activity"/>
    <property type="evidence" value="ECO:0007669"/>
    <property type="project" value="UniProtKB-UniRule"/>
</dbReference>
<dbReference type="EC" id="3.5.1.44" evidence="5"/>
<dbReference type="PROSITE" id="PS50122">
    <property type="entry name" value="CHEB"/>
    <property type="match status" value="1"/>
</dbReference>
<organism evidence="10 11">
    <name type="scientific">Chlorogloeopsis fritschii PCC 6912</name>
    <dbReference type="NCBI Taxonomy" id="211165"/>
    <lineage>
        <taxon>Bacteria</taxon>
        <taxon>Bacillati</taxon>
        <taxon>Cyanobacteriota</taxon>
        <taxon>Cyanophyceae</taxon>
        <taxon>Nostocales</taxon>
        <taxon>Chlorogloeopsidaceae</taxon>
        <taxon>Chlorogloeopsis</taxon>
    </lineage>
</organism>
<comment type="catalytic activity">
    <reaction evidence="5">
        <text>L-glutaminyl-[protein] + H2O = L-glutamyl-[protein] + NH4(+)</text>
        <dbReference type="Rhea" id="RHEA:16441"/>
        <dbReference type="Rhea" id="RHEA-COMP:10207"/>
        <dbReference type="Rhea" id="RHEA-COMP:10208"/>
        <dbReference type="ChEBI" id="CHEBI:15377"/>
        <dbReference type="ChEBI" id="CHEBI:28938"/>
        <dbReference type="ChEBI" id="CHEBI:29973"/>
        <dbReference type="ChEBI" id="CHEBI:30011"/>
        <dbReference type="EC" id="3.5.1.44"/>
    </reaction>
</comment>
<dbReference type="RefSeq" id="WP_016878541.1">
    <property type="nucleotide sequence ID" value="NZ_AJLN01000068.1"/>
</dbReference>
<keyword evidence="5 7" id="KW-0597">Phosphoprotein</keyword>
<evidence type="ECO:0000313" key="11">
    <source>
        <dbReference type="Proteomes" id="UP000268857"/>
    </source>
</evidence>
<dbReference type="GO" id="GO:0008984">
    <property type="term" value="F:protein-glutamate methylesterase activity"/>
    <property type="evidence" value="ECO:0007669"/>
    <property type="project" value="UniProtKB-UniRule"/>
</dbReference>
<feature type="active site" evidence="5 6">
    <location>
        <position position="162"/>
    </location>
</feature>
<dbReference type="GO" id="GO:0000156">
    <property type="term" value="F:phosphorelay response regulator activity"/>
    <property type="evidence" value="ECO:0007669"/>
    <property type="project" value="InterPro"/>
</dbReference>
<dbReference type="GO" id="GO:0005737">
    <property type="term" value="C:cytoplasm"/>
    <property type="evidence" value="ECO:0007669"/>
    <property type="project" value="UniProtKB-SubCell"/>
</dbReference>
<evidence type="ECO:0000256" key="4">
    <source>
        <dbReference type="ARBA" id="ARBA00048267"/>
    </source>
</evidence>
<comment type="domain">
    <text evidence="5">Contains a C-terminal catalytic domain, and an N-terminal region which modulates catalytic activity.</text>
</comment>
<dbReference type="InterPro" id="IPR001789">
    <property type="entry name" value="Sig_transdc_resp-reg_receiver"/>
</dbReference>
<dbReference type="EMBL" id="RSCJ01000010">
    <property type="protein sequence ID" value="RUR80870.1"/>
    <property type="molecule type" value="Genomic_DNA"/>
</dbReference>
<keyword evidence="1 5" id="KW-0963">Cytoplasm</keyword>